<accession>A0A396HLA3</accession>
<evidence type="ECO:0000313" key="1">
    <source>
        <dbReference type="EMBL" id="RHN54086.1"/>
    </source>
</evidence>
<sequence>MLANITDIGTPISPSVFRLCPSLFNTNPAAPYNFLRNFFGSWPTYTIKPLVYKNLVFFFSD</sequence>
<protein>
    <submittedName>
        <fullName evidence="1">Uncharacterized protein</fullName>
    </submittedName>
</protein>
<comment type="caution">
    <text evidence="1">The sequence shown here is derived from an EMBL/GenBank/DDBJ whole genome shotgun (WGS) entry which is preliminary data.</text>
</comment>
<proteinExistence type="predicted"/>
<organism evidence="1">
    <name type="scientific">Medicago truncatula</name>
    <name type="common">Barrel medic</name>
    <name type="synonym">Medicago tribuloides</name>
    <dbReference type="NCBI Taxonomy" id="3880"/>
    <lineage>
        <taxon>Eukaryota</taxon>
        <taxon>Viridiplantae</taxon>
        <taxon>Streptophyta</taxon>
        <taxon>Embryophyta</taxon>
        <taxon>Tracheophyta</taxon>
        <taxon>Spermatophyta</taxon>
        <taxon>Magnoliopsida</taxon>
        <taxon>eudicotyledons</taxon>
        <taxon>Gunneridae</taxon>
        <taxon>Pentapetalae</taxon>
        <taxon>rosids</taxon>
        <taxon>fabids</taxon>
        <taxon>Fabales</taxon>
        <taxon>Fabaceae</taxon>
        <taxon>Papilionoideae</taxon>
        <taxon>50 kb inversion clade</taxon>
        <taxon>NPAAA clade</taxon>
        <taxon>Hologalegina</taxon>
        <taxon>IRL clade</taxon>
        <taxon>Trifolieae</taxon>
        <taxon>Medicago</taxon>
    </lineage>
</organism>
<name>A0A396HLA3_MEDTR</name>
<dbReference type="AlphaFoldDB" id="A0A396HLA3"/>
<gene>
    <name evidence="1" type="ORF">MtrunA17_Chr5g0402861</name>
</gene>
<dbReference type="EMBL" id="PSQE01000005">
    <property type="protein sequence ID" value="RHN54086.1"/>
    <property type="molecule type" value="Genomic_DNA"/>
</dbReference>
<dbReference type="Gramene" id="rna29069">
    <property type="protein sequence ID" value="RHN54086.1"/>
    <property type="gene ID" value="gene29069"/>
</dbReference>
<dbReference type="Proteomes" id="UP000265566">
    <property type="component" value="Chromosome 5"/>
</dbReference>
<reference evidence="1" key="1">
    <citation type="journal article" date="2018" name="Nat. Plants">
        <title>Whole-genome landscape of Medicago truncatula symbiotic genes.</title>
        <authorList>
            <person name="Pecrix Y."/>
            <person name="Gamas P."/>
            <person name="Carrere S."/>
        </authorList>
    </citation>
    <scope>NUCLEOTIDE SEQUENCE</scope>
    <source>
        <tissue evidence="1">Leaves</tissue>
    </source>
</reference>